<evidence type="ECO:0008006" key="4">
    <source>
        <dbReference type="Google" id="ProtNLM"/>
    </source>
</evidence>
<name>A0ABV3CQG8_STREX</name>
<proteinExistence type="predicted"/>
<feature type="transmembrane region" description="Helical" evidence="1">
    <location>
        <begin position="60"/>
        <end position="79"/>
    </location>
</feature>
<feature type="transmembrane region" description="Helical" evidence="1">
    <location>
        <begin position="91"/>
        <end position="110"/>
    </location>
</feature>
<keyword evidence="1" id="KW-1133">Transmembrane helix</keyword>
<dbReference type="Proteomes" id="UP001551210">
    <property type="component" value="Unassembled WGS sequence"/>
</dbReference>
<feature type="transmembrane region" description="Helical" evidence="1">
    <location>
        <begin position="25"/>
        <end position="48"/>
    </location>
</feature>
<reference evidence="2 3" key="1">
    <citation type="submission" date="2024-06" db="EMBL/GenBank/DDBJ databases">
        <title>The Natural Products Discovery Center: Release of the First 8490 Sequenced Strains for Exploring Actinobacteria Biosynthetic Diversity.</title>
        <authorList>
            <person name="Kalkreuter E."/>
            <person name="Kautsar S.A."/>
            <person name="Yang D."/>
            <person name="Bader C.D."/>
            <person name="Teijaro C.N."/>
            <person name="Fluegel L."/>
            <person name="Davis C.M."/>
            <person name="Simpson J.R."/>
            <person name="Lauterbach L."/>
            <person name="Steele A.D."/>
            <person name="Gui C."/>
            <person name="Meng S."/>
            <person name="Li G."/>
            <person name="Viehrig K."/>
            <person name="Ye F."/>
            <person name="Su P."/>
            <person name="Kiefer A.F."/>
            <person name="Nichols A."/>
            <person name="Cepeda A.J."/>
            <person name="Yan W."/>
            <person name="Fan B."/>
            <person name="Jiang Y."/>
            <person name="Adhikari A."/>
            <person name="Zheng C.-J."/>
            <person name="Schuster L."/>
            <person name="Cowan T.M."/>
            <person name="Smanski M.J."/>
            <person name="Chevrette M.G."/>
            <person name="De Carvalho L.P.S."/>
            <person name="Shen B."/>
        </authorList>
    </citation>
    <scope>NUCLEOTIDE SEQUENCE [LARGE SCALE GENOMIC DNA]</scope>
    <source>
        <strain evidence="2 3">NPDC045705</strain>
    </source>
</reference>
<evidence type="ECO:0000313" key="2">
    <source>
        <dbReference type="EMBL" id="MEU7292441.1"/>
    </source>
</evidence>
<dbReference type="RefSeq" id="WP_359204505.1">
    <property type="nucleotide sequence ID" value="NZ_JBEZAM010000003.1"/>
</dbReference>
<gene>
    <name evidence="2" type="ORF">AB0A76_04420</name>
</gene>
<dbReference type="EMBL" id="JBEZAM010000003">
    <property type="protein sequence ID" value="MEU7292441.1"/>
    <property type="molecule type" value="Genomic_DNA"/>
</dbReference>
<sequence>MYGPPQAPQSPQVPPPKSPASGGLVALRVLFCALSLLSCGFLGWAPLLRLAVVTRKRRDWVLFGLALLGSAGLFTYIVVTGEETGSDLEAFLGIGAIVLLAAGSITYYLVAEIRHFERLRAQPPTQPAYRPMGYAYGADGTAVTAPSAPGAPNPYICAPPQVPPVPAPRIDQVRAELDELSDLLRTRGEDDGRA</sequence>
<comment type="caution">
    <text evidence="2">The sequence shown here is derived from an EMBL/GenBank/DDBJ whole genome shotgun (WGS) entry which is preliminary data.</text>
</comment>
<protein>
    <recommendedName>
        <fullName evidence="4">Integral membrane protein</fullName>
    </recommendedName>
</protein>
<keyword evidence="1" id="KW-0472">Membrane</keyword>
<keyword evidence="3" id="KW-1185">Reference proteome</keyword>
<evidence type="ECO:0000256" key="1">
    <source>
        <dbReference type="SAM" id="Phobius"/>
    </source>
</evidence>
<organism evidence="2 3">
    <name type="scientific">Streptomyces exfoliatus</name>
    <name type="common">Streptomyces hydrogenans</name>
    <dbReference type="NCBI Taxonomy" id="1905"/>
    <lineage>
        <taxon>Bacteria</taxon>
        <taxon>Bacillati</taxon>
        <taxon>Actinomycetota</taxon>
        <taxon>Actinomycetes</taxon>
        <taxon>Kitasatosporales</taxon>
        <taxon>Streptomycetaceae</taxon>
        <taxon>Streptomyces</taxon>
    </lineage>
</organism>
<keyword evidence="1" id="KW-0812">Transmembrane</keyword>
<accession>A0ABV3CQG8</accession>
<evidence type="ECO:0000313" key="3">
    <source>
        <dbReference type="Proteomes" id="UP001551210"/>
    </source>
</evidence>